<reference evidence="2 3" key="1">
    <citation type="submission" date="2020-03" db="EMBL/GenBank/DDBJ databases">
        <title>Genome sequence of Toxoplasma gondii RH-88 strain.</title>
        <authorList>
            <person name="Lorenzi H.A."/>
            <person name="Venepally P."/>
            <person name="Rozenberg A."/>
            <person name="Sibley D."/>
        </authorList>
    </citation>
    <scope>NUCLEOTIDE SEQUENCE [LARGE SCALE GENOMIC DNA]</scope>
    <source>
        <strain evidence="2 3">RH-88</strain>
    </source>
</reference>
<keyword evidence="3" id="KW-1185">Reference proteome</keyword>
<feature type="region of interest" description="Disordered" evidence="1">
    <location>
        <begin position="36"/>
        <end position="139"/>
    </location>
</feature>
<evidence type="ECO:0000256" key="1">
    <source>
        <dbReference type="SAM" id="MobiDB-lite"/>
    </source>
</evidence>
<dbReference type="EMBL" id="JAAUHK010000194">
    <property type="protein sequence ID" value="KAF4642031.1"/>
    <property type="molecule type" value="Genomic_DNA"/>
</dbReference>
<dbReference type="AlphaFoldDB" id="A0A7J6K6C9"/>
<evidence type="ECO:0000313" key="2">
    <source>
        <dbReference type="EMBL" id="KAF4642031.1"/>
    </source>
</evidence>
<proteinExistence type="predicted"/>
<accession>A0A7J6K6C9</accession>
<protein>
    <submittedName>
        <fullName evidence="2">Uncharacterized protein</fullName>
    </submittedName>
</protein>
<organism evidence="2 3">
    <name type="scientific">Toxoplasma gondii</name>
    <dbReference type="NCBI Taxonomy" id="5811"/>
    <lineage>
        <taxon>Eukaryota</taxon>
        <taxon>Sar</taxon>
        <taxon>Alveolata</taxon>
        <taxon>Apicomplexa</taxon>
        <taxon>Conoidasida</taxon>
        <taxon>Coccidia</taxon>
        <taxon>Eucoccidiorida</taxon>
        <taxon>Eimeriorina</taxon>
        <taxon>Sarcocystidae</taxon>
        <taxon>Toxoplasma</taxon>
    </lineage>
</organism>
<dbReference type="Proteomes" id="UP000557509">
    <property type="component" value="Unassembled WGS sequence"/>
</dbReference>
<gene>
    <name evidence="2" type="ORF">TGRH88_078430</name>
</gene>
<name>A0A7J6K6C9_TOXGO</name>
<sequence>MASRLSLDRRRRASSGLWSSSLSLFLRSVALHAVRRTTRRASGDAVQSRQRTQSSVGEARAVARPAESKTCSGKKMQELAAMGLVRERDTPKRRRENTASRQAARNRRDSKGENRKAMMTRECRFQMNREEIRSDRQEG</sequence>
<feature type="compositionally biased region" description="Basic and acidic residues" evidence="1">
    <location>
        <begin position="106"/>
        <end position="139"/>
    </location>
</feature>
<comment type="caution">
    <text evidence="2">The sequence shown here is derived from an EMBL/GenBank/DDBJ whole genome shotgun (WGS) entry which is preliminary data.</text>
</comment>
<feature type="compositionally biased region" description="Polar residues" evidence="1">
    <location>
        <begin position="45"/>
        <end position="56"/>
    </location>
</feature>
<evidence type="ECO:0000313" key="3">
    <source>
        <dbReference type="Proteomes" id="UP000557509"/>
    </source>
</evidence>